<protein>
    <recommendedName>
        <fullName evidence="15">Hairy/enhancer-of-split related with YRPW motif protein</fullName>
    </recommendedName>
</protein>
<evidence type="ECO:0000256" key="5">
    <source>
        <dbReference type="ARBA" id="ARBA00023015"/>
    </source>
</evidence>
<evidence type="ECO:0000259" key="12">
    <source>
        <dbReference type="PROSITE" id="PS51054"/>
    </source>
</evidence>
<evidence type="ECO:0000256" key="9">
    <source>
        <dbReference type="ARBA" id="ARBA00038262"/>
    </source>
</evidence>
<keyword evidence="3" id="KW-0678">Repressor</keyword>
<evidence type="ECO:0000256" key="2">
    <source>
        <dbReference type="ARBA" id="ARBA00022473"/>
    </source>
</evidence>
<dbReference type="Proteomes" id="UP001159042">
    <property type="component" value="Unassembled WGS sequence"/>
</dbReference>
<dbReference type="SMART" id="SM00511">
    <property type="entry name" value="ORANGE"/>
    <property type="match status" value="1"/>
</dbReference>
<feature type="compositionally biased region" description="Polar residues" evidence="10">
    <location>
        <begin position="280"/>
        <end position="297"/>
    </location>
</feature>
<dbReference type="GO" id="GO:0003677">
    <property type="term" value="F:DNA binding"/>
    <property type="evidence" value="ECO:0007669"/>
    <property type="project" value="UniProtKB-KW"/>
</dbReference>
<comment type="subcellular location">
    <subcellularLocation>
        <location evidence="1">Nucleus</location>
    </subcellularLocation>
</comment>
<dbReference type="SUPFAM" id="SSF158457">
    <property type="entry name" value="Orange domain-like"/>
    <property type="match status" value="1"/>
</dbReference>
<evidence type="ECO:0008006" key="15">
    <source>
        <dbReference type="Google" id="ProtNLM"/>
    </source>
</evidence>
<dbReference type="GO" id="GO:0005634">
    <property type="term" value="C:nucleus"/>
    <property type="evidence" value="ECO:0007669"/>
    <property type="project" value="UniProtKB-SubCell"/>
</dbReference>
<keyword evidence="14" id="KW-1185">Reference proteome</keyword>
<evidence type="ECO:0000256" key="7">
    <source>
        <dbReference type="ARBA" id="ARBA00023163"/>
    </source>
</evidence>
<sequence>MGPTRKRHSIGSSSTLKQEGRMGRVCPYYRVGMAVGCQVGDGDPFSVMDHSLSQNTPLHWGYSGNNPGNTSWQPVARGVKRPLSESDCDDVYSEESSKEQCTSPGDADSCQMLSRKKRRGVIEKKRRDRINMSLSELKRLVPSAFEKQGSAKLEKAEILQMTVDHLKMLHAKGLDSFAYDPHKYAMDYHGMGFRECVAEVARYLERIEGLDVQNPLRLRLTSHLQCCAAQRELASKQATSAPWGYGASNHAPIGNLNPHQPPPPPIHHQNMHHDLGHFDVSTSCAQSTPPVPSSDSNRLAPSTSILTPLTTTTSAALAYSPHQYPVNTFSIPTTSHHQNYSQSIPTSQGVKPYRPWGAEVAY</sequence>
<name>A0AAV8WC11_9CUCU</name>
<dbReference type="InterPro" id="IPR050370">
    <property type="entry name" value="HES_HEY"/>
</dbReference>
<dbReference type="PROSITE" id="PS50888">
    <property type="entry name" value="BHLH"/>
    <property type="match status" value="1"/>
</dbReference>
<dbReference type="InterPro" id="IPR011598">
    <property type="entry name" value="bHLH_dom"/>
</dbReference>
<evidence type="ECO:0000256" key="6">
    <source>
        <dbReference type="ARBA" id="ARBA00023125"/>
    </source>
</evidence>
<keyword evidence="5" id="KW-0805">Transcription regulation</keyword>
<dbReference type="GO" id="GO:0006355">
    <property type="term" value="P:regulation of DNA-templated transcription"/>
    <property type="evidence" value="ECO:0007669"/>
    <property type="project" value="InterPro"/>
</dbReference>
<dbReference type="Pfam" id="PF00010">
    <property type="entry name" value="HLH"/>
    <property type="match status" value="1"/>
</dbReference>
<dbReference type="InterPro" id="IPR036638">
    <property type="entry name" value="HLH_DNA-bd_sf"/>
</dbReference>
<accession>A0AAV8WC11</accession>
<evidence type="ECO:0000256" key="3">
    <source>
        <dbReference type="ARBA" id="ARBA00022491"/>
    </source>
</evidence>
<reference evidence="13 14" key="1">
    <citation type="journal article" date="2023" name="Insect Mol. Biol.">
        <title>Genome sequencing provides insights into the evolution of gene families encoding plant cell wall-degrading enzymes in longhorned beetles.</title>
        <authorList>
            <person name="Shin N.R."/>
            <person name="Okamura Y."/>
            <person name="Kirsch R."/>
            <person name="Pauchet Y."/>
        </authorList>
    </citation>
    <scope>NUCLEOTIDE SEQUENCE [LARGE SCALE GENOMIC DNA]</scope>
    <source>
        <strain evidence="13">EAD_L_NR</strain>
    </source>
</reference>
<evidence type="ECO:0000256" key="10">
    <source>
        <dbReference type="SAM" id="MobiDB-lite"/>
    </source>
</evidence>
<keyword evidence="8" id="KW-0539">Nucleus</keyword>
<evidence type="ECO:0000313" key="14">
    <source>
        <dbReference type="Proteomes" id="UP001159042"/>
    </source>
</evidence>
<evidence type="ECO:0000259" key="11">
    <source>
        <dbReference type="PROSITE" id="PS50888"/>
    </source>
</evidence>
<dbReference type="GO" id="GO:0046983">
    <property type="term" value="F:protein dimerization activity"/>
    <property type="evidence" value="ECO:0007669"/>
    <property type="project" value="InterPro"/>
</dbReference>
<gene>
    <name evidence="13" type="ORF">NQ315_010348</name>
</gene>
<feature type="domain" description="Orange" evidence="12">
    <location>
        <begin position="192"/>
        <end position="224"/>
    </location>
</feature>
<dbReference type="Gene3D" id="4.10.280.10">
    <property type="entry name" value="Helix-loop-helix DNA-binding domain"/>
    <property type="match status" value="1"/>
</dbReference>
<dbReference type="GO" id="GO:0007219">
    <property type="term" value="P:Notch signaling pathway"/>
    <property type="evidence" value="ECO:0007669"/>
    <property type="project" value="UniProtKB-KW"/>
</dbReference>
<keyword evidence="4" id="KW-0914">Notch signaling pathway</keyword>
<dbReference type="FunFam" id="4.10.280.10:FF:000012">
    <property type="entry name" value="hairy/enhancer-of-split related with YRPW motif protein 1"/>
    <property type="match status" value="1"/>
</dbReference>
<keyword evidence="7" id="KW-0804">Transcription</keyword>
<comment type="caution">
    <text evidence="13">The sequence shown here is derived from an EMBL/GenBank/DDBJ whole genome shotgun (WGS) entry which is preliminary data.</text>
</comment>
<evidence type="ECO:0000256" key="4">
    <source>
        <dbReference type="ARBA" id="ARBA00022976"/>
    </source>
</evidence>
<dbReference type="SMART" id="SM00353">
    <property type="entry name" value="HLH"/>
    <property type="match status" value="1"/>
</dbReference>
<dbReference type="CDD" id="cd19748">
    <property type="entry name" value="bHLH-O_HEY1"/>
    <property type="match status" value="1"/>
</dbReference>
<proteinExistence type="inferred from homology"/>
<evidence type="ECO:0000313" key="13">
    <source>
        <dbReference type="EMBL" id="KAJ8923766.1"/>
    </source>
</evidence>
<dbReference type="GO" id="GO:0032502">
    <property type="term" value="P:developmental process"/>
    <property type="evidence" value="ECO:0007669"/>
    <property type="project" value="UniProtKB-ARBA"/>
</dbReference>
<dbReference type="InterPro" id="IPR003650">
    <property type="entry name" value="Orange_dom"/>
</dbReference>
<dbReference type="AlphaFoldDB" id="A0AAV8WC11"/>
<organism evidence="13 14">
    <name type="scientific">Exocentrus adspersus</name>
    <dbReference type="NCBI Taxonomy" id="1586481"/>
    <lineage>
        <taxon>Eukaryota</taxon>
        <taxon>Metazoa</taxon>
        <taxon>Ecdysozoa</taxon>
        <taxon>Arthropoda</taxon>
        <taxon>Hexapoda</taxon>
        <taxon>Insecta</taxon>
        <taxon>Pterygota</taxon>
        <taxon>Neoptera</taxon>
        <taxon>Endopterygota</taxon>
        <taxon>Coleoptera</taxon>
        <taxon>Polyphaga</taxon>
        <taxon>Cucujiformia</taxon>
        <taxon>Chrysomeloidea</taxon>
        <taxon>Cerambycidae</taxon>
        <taxon>Lamiinae</taxon>
        <taxon>Acanthocinini</taxon>
        <taxon>Exocentrus</taxon>
    </lineage>
</organism>
<keyword evidence="6" id="KW-0238">DNA-binding</keyword>
<dbReference type="SUPFAM" id="SSF47459">
    <property type="entry name" value="HLH, helix-loop-helix DNA-binding domain"/>
    <property type="match status" value="1"/>
</dbReference>
<dbReference type="Pfam" id="PF07527">
    <property type="entry name" value="Hairy_orange"/>
    <property type="match status" value="1"/>
</dbReference>
<evidence type="ECO:0000256" key="1">
    <source>
        <dbReference type="ARBA" id="ARBA00004123"/>
    </source>
</evidence>
<dbReference type="EMBL" id="JANEYG010000004">
    <property type="protein sequence ID" value="KAJ8923766.1"/>
    <property type="molecule type" value="Genomic_DNA"/>
</dbReference>
<dbReference type="PANTHER" id="PTHR10985">
    <property type="entry name" value="BASIC HELIX-LOOP-HELIX TRANSCRIPTION FACTOR, HES-RELATED"/>
    <property type="match status" value="1"/>
</dbReference>
<dbReference type="PROSITE" id="PS51054">
    <property type="entry name" value="ORANGE"/>
    <property type="match status" value="1"/>
</dbReference>
<feature type="region of interest" description="Disordered" evidence="10">
    <location>
        <begin position="280"/>
        <end position="302"/>
    </location>
</feature>
<dbReference type="Gene3D" id="6.10.250.980">
    <property type="match status" value="1"/>
</dbReference>
<feature type="domain" description="BHLH" evidence="11">
    <location>
        <begin position="114"/>
        <end position="169"/>
    </location>
</feature>
<evidence type="ECO:0000256" key="8">
    <source>
        <dbReference type="ARBA" id="ARBA00023242"/>
    </source>
</evidence>
<comment type="similarity">
    <text evidence="9">Belongs to the HEY family.</text>
</comment>
<keyword evidence="2" id="KW-0217">Developmental protein</keyword>